<feature type="region of interest" description="Disordered" evidence="1">
    <location>
        <begin position="1494"/>
        <end position="1543"/>
    </location>
</feature>
<feature type="compositionally biased region" description="Polar residues" evidence="1">
    <location>
        <begin position="1754"/>
        <end position="1768"/>
    </location>
</feature>
<feature type="compositionally biased region" description="Basic and acidic residues" evidence="1">
    <location>
        <begin position="847"/>
        <end position="856"/>
    </location>
</feature>
<proteinExistence type="predicted"/>
<feature type="compositionally biased region" description="Basic and acidic residues" evidence="1">
    <location>
        <begin position="1363"/>
        <end position="1385"/>
    </location>
</feature>
<feature type="compositionally biased region" description="Polar residues" evidence="1">
    <location>
        <begin position="458"/>
        <end position="470"/>
    </location>
</feature>
<feature type="compositionally biased region" description="Low complexity" evidence="1">
    <location>
        <begin position="1638"/>
        <end position="1652"/>
    </location>
</feature>
<feature type="region of interest" description="Disordered" evidence="1">
    <location>
        <begin position="736"/>
        <end position="778"/>
    </location>
</feature>
<feature type="compositionally biased region" description="Basic and acidic residues" evidence="1">
    <location>
        <begin position="2299"/>
        <end position="2331"/>
    </location>
</feature>
<organism evidence="2">
    <name type="scientific">Chromera velia CCMP2878</name>
    <dbReference type="NCBI Taxonomy" id="1169474"/>
    <lineage>
        <taxon>Eukaryota</taxon>
        <taxon>Sar</taxon>
        <taxon>Alveolata</taxon>
        <taxon>Colpodellida</taxon>
        <taxon>Chromeraceae</taxon>
        <taxon>Chromera</taxon>
    </lineage>
</organism>
<accession>A0A0G4HZ35</accession>
<feature type="compositionally biased region" description="Basic and acidic residues" evidence="1">
    <location>
        <begin position="309"/>
        <end position="336"/>
    </location>
</feature>
<feature type="compositionally biased region" description="Basic and acidic residues" evidence="1">
    <location>
        <begin position="1897"/>
        <end position="1908"/>
    </location>
</feature>
<feature type="region of interest" description="Disordered" evidence="1">
    <location>
        <begin position="430"/>
        <end position="493"/>
    </location>
</feature>
<feature type="region of interest" description="Disordered" evidence="1">
    <location>
        <begin position="1972"/>
        <end position="1991"/>
    </location>
</feature>
<feature type="region of interest" description="Disordered" evidence="1">
    <location>
        <begin position="1124"/>
        <end position="1278"/>
    </location>
</feature>
<feature type="compositionally biased region" description="Low complexity" evidence="1">
    <location>
        <begin position="1876"/>
        <end position="1896"/>
    </location>
</feature>
<feature type="region of interest" description="Disordered" evidence="1">
    <location>
        <begin position="1871"/>
        <end position="1960"/>
    </location>
</feature>
<feature type="region of interest" description="Disordered" evidence="1">
    <location>
        <begin position="1057"/>
        <end position="1090"/>
    </location>
</feature>
<dbReference type="VEuPathDB" id="CryptoDB:Cvel_9639"/>
<feature type="compositionally biased region" description="Basic and acidic residues" evidence="1">
    <location>
        <begin position="1182"/>
        <end position="1234"/>
    </location>
</feature>
<feature type="compositionally biased region" description="Basic and acidic residues" evidence="1">
    <location>
        <begin position="1809"/>
        <end position="1836"/>
    </location>
</feature>
<feature type="compositionally biased region" description="Polar residues" evidence="1">
    <location>
        <begin position="1405"/>
        <end position="1418"/>
    </location>
</feature>
<name>A0A0G4HZ35_9ALVE</name>
<feature type="compositionally biased region" description="Polar residues" evidence="1">
    <location>
        <begin position="2284"/>
        <end position="2298"/>
    </location>
</feature>
<feature type="compositionally biased region" description="Low complexity" evidence="1">
    <location>
        <begin position="1506"/>
        <end position="1534"/>
    </location>
</feature>
<feature type="compositionally biased region" description="Polar residues" evidence="1">
    <location>
        <begin position="1778"/>
        <end position="1788"/>
    </location>
</feature>
<feature type="region of interest" description="Disordered" evidence="1">
    <location>
        <begin position="1737"/>
        <end position="1850"/>
    </location>
</feature>
<feature type="compositionally biased region" description="Polar residues" evidence="1">
    <location>
        <begin position="737"/>
        <end position="751"/>
    </location>
</feature>
<sequence>MSNSNLNLELFFTLLWRKREIVVDGQKVQSSCPHIFVPETVLYQWKQPSQWFSCVAPGQMQRAKREKISNRGVVKAMVYNPVLSATRCNSDDFARNCRELEQDEIIAYHIAVEKREDGSEIGSIEYFNLDQLNTFLYYRQKSFSGVLQRFIECKGDYERVYKVSWIPSKCRSEVCSNLHKKKDPRFPLEDKIVTYEGAAHLSETCKVYSDLLRSEFEKMCNAIAEHYDANLRAAGKLQKLVRMVLYLRIDNTGRPWLMFPAMVKFGPVIVDPYQKLPAEDAIQHPMALRLAGKAAVAARPVVHNPKQQGGKEQEKKPHQVSDDEEAGQQKKTERAPLKAAQKVVDTFEREKCPSCQKDVVRASLCWTGLFLIIDFYGLDFSFLPLAIPSPIPFSTEPTKKELMRLQKNQALAKAETDAVAQQHSFQTGAGFAAVPPTLPSARGGGLLGGTESMHATPRSKTTEQISSPTANRDRPEEGATTSRSPQRPPKDGIVAFWDPGPGQTVRPIFVDLQKSPEATIERLMDKTRVKKFSLETMEKSRKRLGPKGSEKLLRHLIWFRKCVVASFKAAKDEGRSIDFLRDLRDAQADTEQHLAIPSVLQAVFPTMSVDQFVACCQDPAWLYSSIQVCEECFLRYTALCQGDTPANAYEAKTDLKAQSRRRMFNVFRGGVDRWVRLNADLVRFQGFRTHKILRSVKKPEGFSATQQTEAEKDYAESLKVVNWLSQTAHDLREFLGTTPSPQADALTTNPNDPFASFPLLNSPVAAGGGEPSSSSAKKGAKLKGAVSFLNTVNATKLKGLTGKGKKEGTQLILKDALPDHPDNQETSGNSVVFAQGDGGGSVAPGSEQRERQERGGGTRNSSGKPRKSPQPENVVTQSAPVGTAPGAAGGDLEEWEDVEVEVHGEGGGTHSAPLMPSGQFPTVGTGRTQMEIRGFRSISGSNATLFLLKKCIFSFLLFLDPSIHSLDLLQVQRHTNAARILGTDQGLAVKRKESRRPKSPAVPVEVMRSAWTKRSLMNLALFPTFPIRRFPTTRSARRRWAEGGAVREFQRVRPATATASLGRLSQPRPPWDTGGTPAAPPRAVSADAASGPLSPLLRKMGALRIGVSPNVFSLAEDHAEMLPDSRVKRSVSIKESRENETAQEGPGSSSGGGSRSLSGGTERERGGQTSSLSVSQAQEEEGGGRDGHSEWEDEKENEKEELQEKERDTSESHRSSSFKNDEKDEEEGKGRFETSEGSAVVEKEQDRSSQEEEEEEEERGPASGSAVRAVEEEATNTVQQLLRGGVDVFADTFPSSLTGSISKLSSSGTTERAAEGNSTVLAEEDHVSAVPPSRLMMSKGPSKNTNNRQAKKAQQQDPSSPHQVKEEERAQGKTNQKKEAEREGPMKMLYQVVNDLTKQAIEDSTVPSNIPSASSPHPHQTKKSVDVSTLPLNSLSSPSQQPTSTQNQTEGPDAVRTNKDTAGDGSSSLLFSEGSYSPLTVSSLYSRTSRVGAPALSLRGGTNTDASSAMPPASAAPTPLLGASAAPGALDASGPPHPPPFGDAFAATMQNLDRAYREHERKEEANFARRQPDSNSHQRKGIGKVDVMPAARRNIGKDGVASGAVYLSRQEEFARPSLSVSSQRTEILEGSGGVGMHRPSSSRDLPSLPSLSVDQTDDSLPLEGEEDFTDREGAAALQDIMTGGGVFGSALQSQQKKSKSFLNERRQVPSLLLGAAGRSLMRRCKQRDDLRVIPNVFTGSGSASASLTAVTGGPTTVSQLPVSSSTGSGDRPDRFPRTANSILSSSDSGRTERSNLPAEGQKRSSHSSTRQEQKKKEKAQRGREGTYVREKEKEFHSISMPSHGQGSLSTSLLSLSAPSVVPPLRSLDRSLRNRNESSSGSHHKTSSSSLLQQSRLSTDESHQGKAKEQPPNASRHTAPPDAKRRQRQNKEHLYGPAGRAPTSDYPSSKSRNASASSGVTGQFLSRSLSLLELAGGPPSRGTEGNGQGERHSEGLQRLLPSMSYSALISDKDNGQRGRLNDPTWAAVREWRERIHEAEGRRRMGGGKTAPSTGTSLLPLSLPPARTSHGFPPSSSSSSFSSSLLASRGQTQQQRRRREKERDSQPSRGGNRGGRGHSEALLGSPALQPILESLRAATAAVVHRQRHGETGEQEEGEKHTLSRSKAKTAEACVNTGAKESSAVRPNSLHLTNTGRGEPRHSSTSSDIPPPGSSPQHDRRQSGRDHVPNPPSNNCSASAPTAVETSGRFRGEGAPRSPPSDTVRDGKQAEDPEISPKAVTVPQVDFSASSGLLLTRQRSGVSEEKERSGHVDPESGAQQRERERERERQKEGGASRSPQGSSHSGEAAEALVSFQPIKGRANCFMSPHYLQSAIEGPAPSQSKRGEEDDK</sequence>
<feature type="compositionally biased region" description="Polar residues" evidence="1">
    <location>
        <begin position="1341"/>
        <end position="1362"/>
    </location>
</feature>
<feature type="region of interest" description="Disordered" evidence="1">
    <location>
        <begin position="1629"/>
        <end position="1665"/>
    </location>
</feature>
<feature type="compositionally biased region" description="Basic and acidic residues" evidence="1">
    <location>
        <begin position="1556"/>
        <end position="1572"/>
    </location>
</feature>
<feature type="compositionally biased region" description="Low complexity" evidence="1">
    <location>
        <begin position="1465"/>
        <end position="1474"/>
    </location>
</feature>
<protein>
    <submittedName>
        <fullName evidence="2">Uncharacterized protein</fullName>
    </submittedName>
</protein>
<feature type="compositionally biased region" description="Basic and acidic residues" evidence="1">
    <location>
        <begin position="2214"/>
        <end position="2225"/>
    </location>
</feature>
<gene>
    <name evidence="2" type="ORF">Cvel_9639</name>
</gene>
<feature type="compositionally biased region" description="Low complexity" evidence="1">
    <location>
        <begin position="2048"/>
        <end position="2092"/>
    </location>
</feature>
<reference evidence="2" key="1">
    <citation type="submission" date="2014-11" db="EMBL/GenBank/DDBJ databases">
        <authorList>
            <person name="Otto D Thomas"/>
            <person name="Naeem Raeece"/>
        </authorList>
    </citation>
    <scope>NUCLEOTIDE SEQUENCE</scope>
</reference>
<feature type="compositionally biased region" description="Basic and acidic residues" evidence="1">
    <location>
        <begin position="1124"/>
        <end position="1140"/>
    </location>
</feature>
<feature type="compositionally biased region" description="Low complexity" evidence="1">
    <location>
        <begin position="1428"/>
        <end position="1449"/>
    </location>
</feature>
<feature type="region of interest" description="Disordered" evidence="1">
    <location>
        <begin position="2035"/>
        <end position="2351"/>
    </location>
</feature>
<feature type="region of interest" description="Disordered" evidence="1">
    <location>
        <begin position="303"/>
        <end position="337"/>
    </location>
</feature>
<feature type="region of interest" description="Disordered" evidence="1">
    <location>
        <begin position="1290"/>
        <end position="1474"/>
    </location>
</feature>
<evidence type="ECO:0000313" key="2">
    <source>
        <dbReference type="EMBL" id="CEM49841.1"/>
    </source>
</evidence>
<evidence type="ECO:0000256" key="1">
    <source>
        <dbReference type="SAM" id="MobiDB-lite"/>
    </source>
</evidence>
<feature type="region of interest" description="Disordered" evidence="1">
    <location>
        <begin position="817"/>
        <end position="890"/>
    </location>
</feature>
<feature type="compositionally biased region" description="Basic and acidic residues" evidence="1">
    <location>
        <begin position="1241"/>
        <end position="1250"/>
    </location>
</feature>
<feature type="compositionally biased region" description="Low complexity" evidence="1">
    <location>
        <begin position="1738"/>
        <end position="1753"/>
    </location>
</feature>
<feature type="compositionally biased region" description="Polar residues" evidence="1">
    <location>
        <begin position="1168"/>
        <end position="1177"/>
    </location>
</feature>
<feature type="region of interest" description="Disordered" evidence="1">
    <location>
        <begin position="1556"/>
        <end position="1590"/>
    </location>
</feature>
<feature type="compositionally biased region" description="Low complexity" evidence="1">
    <location>
        <begin position="1295"/>
        <end position="1310"/>
    </location>
</feature>
<dbReference type="EMBL" id="CDMZ01004464">
    <property type="protein sequence ID" value="CEM49841.1"/>
    <property type="molecule type" value="Genomic_DNA"/>
</dbReference>
<feature type="compositionally biased region" description="Low complexity" evidence="1">
    <location>
        <begin position="1947"/>
        <end position="1957"/>
    </location>
</feature>